<comment type="caution">
    <text evidence="2">The sequence shown here is derived from an EMBL/GenBank/DDBJ whole genome shotgun (WGS) entry which is preliminary data.</text>
</comment>
<dbReference type="Proteomes" id="UP000664835">
    <property type="component" value="Unassembled WGS sequence"/>
</dbReference>
<organism evidence="2 3">
    <name type="scientific">Thiomicrorhabdus marina</name>
    <dbReference type="NCBI Taxonomy" id="2818442"/>
    <lineage>
        <taxon>Bacteria</taxon>
        <taxon>Pseudomonadati</taxon>
        <taxon>Pseudomonadota</taxon>
        <taxon>Gammaproteobacteria</taxon>
        <taxon>Thiotrichales</taxon>
        <taxon>Piscirickettsiaceae</taxon>
        <taxon>Thiomicrorhabdus</taxon>
    </lineage>
</organism>
<dbReference type="EMBL" id="JAGETV010000004">
    <property type="protein sequence ID" value="MBO1926671.1"/>
    <property type="molecule type" value="Genomic_DNA"/>
</dbReference>
<accession>A0ABS3Q308</accession>
<proteinExistence type="predicted"/>
<keyword evidence="1" id="KW-0175">Coiled coil</keyword>
<name>A0ABS3Q308_9GAMM</name>
<reference evidence="2 3" key="1">
    <citation type="submission" date="2021-03" db="EMBL/GenBank/DDBJ databases">
        <title>Thiomicrorhabdus sp.nov.,novel sulfur-oxidizing bacteria isolated from coastal sediment.</title>
        <authorList>
            <person name="Liu X."/>
        </authorList>
    </citation>
    <scope>NUCLEOTIDE SEQUENCE [LARGE SCALE GENOMIC DNA]</scope>
    <source>
        <strain evidence="2 3">6S2-11</strain>
    </source>
</reference>
<evidence type="ECO:0000313" key="3">
    <source>
        <dbReference type="Proteomes" id="UP000664835"/>
    </source>
</evidence>
<evidence type="ECO:0000256" key="1">
    <source>
        <dbReference type="SAM" id="Coils"/>
    </source>
</evidence>
<gene>
    <name evidence="2" type="ORF">J3998_03695</name>
</gene>
<sequence>MMTDNDLQAIKAACNAATSEPIAQLFQRVSQLEEHNARLDELTKVLKEQIFIKLEENKAIEGELLRTRNRLNLIESYLRCEGEAIES</sequence>
<keyword evidence="3" id="KW-1185">Reference proteome</keyword>
<dbReference type="RefSeq" id="WP_208148118.1">
    <property type="nucleotide sequence ID" value="NZ_JAGETV010000004.1"/>
</dbReference>
<evidence type="ECO:0008006" key="4">
    <source>
        <dbReference type="Google" id="ProtNLM"/>
    </source>
</evidence>
<feature type="coiled-coil region" evidence="1">
    <location>
        <begin position="22"/>
        <end position="49"/>
    </location>
</feature>
<evidence type="ECO:0000313" key="2">
    <source>
        <dbReference type="EMBL" id="MBO1926671.1"/>
    </source>
</evidence>
<protein>
    <recommendedName>
        <fullName evidence="4">DUF904 domain-containing protein</fullName>
    </recommendedName>
</protein>